<dbReference type="InterPro" id="IPR000259">
    <property type="entry name" value="Adhesion_dom_fimbrial"/>
</dbReference>
<dbReference type="AlphaFoldDB" id="A0A1S8CJ65"/>
<dbReference type="Pfam" id="PF00419">
    <property type="entry name" value="Fimbrial"/>
    <property type="match status" value="1"/>
</dbReference>
<feature type="signal peptide" evidence="5">
    <location>
        <begin position="1"/>
        <end position="29"/>
    </location>
</feature>
<evidence type="ECO:0000259" key="6">
    <source>
        <dbReference type="Pfam" id="PF00419"/>
    </source>
</evidence>
<dbReference type="GO" id="GO:0009289">
    <property type="term" value="C:pilus"/>
    <property type="evidence" value="ECO:0007669"/>
    <property type="project" value="UniProtKB-SubCell"/>
</dbReference>
<sequence length="188" mass="19674">MRSIITCNKRTLLLTIWALSALIGQPAQAVTLNFSAILNPGTCTFSLDKSTLALDSVHLSQFAPATLQAAQPFTLTVQDCSGTDASLAPVVNVSGDGITRDSKWLFRSSDSSAAGVGVMLVKTDVPPAYGSTEVKNGDNIPLAPAGVNPPDQNIRFYAGITCGSLACTSDPITPGTLTARILFNLAYR</sequence>
<evidence type="ECO:0000256" key="4">
    <source>
        <dbReference type="ARBA" id="ARBA00023263"/>
    </source>
</evidence>
<dbReference type="InterPro" id="IPR008966">
    <property type="entry name" value="Adhesion_dom_sf"/>
</dbReference>
<comment type="subcellular location">
    <subcellularLocation>
        <location evidence="1">Fimbrium</location>
    </subcellularLocation>
</comment>
<evidence type="ECO:0000256" key="1">
    <source>
        <dbReference type="ARBA" id="ARBA00004561"/>
    </source>
</evidence>
<comment type="similarity">
    <text evidence="2">Belongs to the fimbrial protein family.</text>
</comment>
<reference evidence="7 8" key="1">
    <citation type="submission" date="2016-11" db="EMBL/GenBank/DDBJ databases">
        <title>Rahnella oryzae sp. nov., isolated from rice root.</title>
        <authorList>
            <person name="Zhang X.-X."/>
            <person name="Zhang J."/>
        </authorList>
    </citation>
    <scope>NUCLEOTIDE SEQUENCE [LARGE SCALE GENOMIC DNA]</scope>
    <source>
        <strain evidence="7 8">J11-6</strain>
    </source>
</reference>
<dbReference type="PANTHER" id="PTHR33420:SF3">
    <property type="entry name" value="FIMBRIAL SUBUNIT ELFA"/>
    <property type="match status" value="1"/>
</dbReference>
<dbReference type="RefSeq" id="WP_076942124.1">
    <property type="nucleotide sequence ID" value="NZ_MOXD01000005.1"/>
</dbReference>
<dbReference type="PANTHER" id="PTHR33420">
    <property type="entry name" value="FIMBRIAL SUBUNIT ELFA-RELATED"/>
    <property type="match status" value="1"/>
</dbReference>
<evidence type="ECO:0000313" key="8">
    <source>
        <dbReference type="Proteomes" id="UP000216021"/>
    </source>
</evidence>
<dbReference type="InterPro" id="IPR036937">
    <property type="entry name" value="Adhesion_dom_fimbrial_sf"/>
</dbReference>
<dbReference type="STRING" id="2034155.BMI79_10360"/>
<evidence type="ECO:0000256" key="3">
    <source>
        <dbReference type="ARBA" id="ARBA00022729"/>
    </source>
</evidence>
<dbReference type="GO" id="GO:0043709">
    <property type="term" value="P:cell adhesion involved in single-species biofilm formation"/>
    <property type="evidence" value="ECO:0007669"/>
    <property type="project" value="TreeGrafter"/>
</dbReference>
<evidence type="ECO:0000256" key="2">
    <source>
        <dbReference type="ARBA" id="ARBA00006671"/>
    </source>
</evidence>
<organism evidence="7 8">
    <name type="scientific">Serratia oryzae</name>
    <dbReference type="NCBI Taxonomy" id="2034155"/>
    <lineage>
        <taxon>Bacteria</taxon>
        <taxon>Pseudomonadati</taxon>
        <taxon>Pseudomonadota</taxon>
        <taxon>Gammaproteobacteria</taxon>
        <taxon>Enterobacterales</taxon>
        <taxon>Yersiniaceae</taxon>
        <taxon>Serratia</taxon>
    </lineage>
</organism>
<feature type="chain" id="PRO_5012842815" description="Fimbrial-type adhesion domain-containing protein" evidence="5">
    <location>
        <begin position="30"/>
        <end position="188"/>
    </location>
</feature>
<accession>A0A1S8CJ65</accession>
<feature type="domain" description="Fimbrial-type adhesion" evidence="6">
    <location>
        <begin position="39"/>
        <end position="187"/>
    </location>
</feature>
<keyword evidence="8" id="KW-1185">Reference proteome</keyword>
<evidence type="ECO:0000256" key="5">
    <source>
        <dbReference type="SAM" id="SignalP"/>
    </source>
</evidence>
<gene>
    <name evidence="7" type="ORF">BMI79_10360</name>
</gene>
<comment type="caution">
    <text evidence="7">The sequence shown here is derived from an EMBL/GenBank/DDBJ whole genome shotgun (WGS) entry which is preliminary data.</text>
</comment>
<dbReference type="Proteomes" id="UP000216021">
    <property type="component" value="Unassembled WGS sequence"/>
</dbReference>
<name>A0A1S8CJ65_9GAMM</name>
<dbReference type="InterPro" id="IPR050263">
    <property type="entry name" value="Bact_Fimbrial_Adh_Pro"/>
</dbReference>
<protein>
    <recommendedName>
        <fullName evidence="6">Fimbrial-type adhesion domain-containing protein</fullName>
    </recommendedName>
</protein>
<evidence type="ECO:0000313" key="7">
    <source>
        <dbReference type="EMBL" id="OMQ22838.1"/>
    </source>
</evidence>
<dbReference type="SUPFAM" id="SSF49401">
    <property type="entry name" value="Bacterial adhesins"/>
    <property type="match status" value="1"/>
</dbReference>
<proteinExistence type="inferred from homology"/>
<keyword evidence="4" id="KW-0281">Fimbrium</keyword>
<keyword evidence="3 5" id="KW-0732">Signal</keyword>
<dbReference type="Gene3D" id="2.60.40.1090">
    <property type="entry name" value="Fimbrial-type adhesion domain"/>
    <property type="match status" value="1"/>
</dbReference>
<dbReference type="EMBL" id="MOXD01000005">
    <property type="protein sequence ID" value="OMQ22838.1"/>
    <property type="molecule type" value="Genomic_DNA"/>
</dbReference>